<comment type="caution">
    <text evidence="1">The sequence shown here is derived from an EMBL/GenBank/DDBJ whole genome shotgun (WGS) entry which is preliminary data.</text>
</comment>
<accession>A0A8H7C324</accession>
<name>A0A8H7C324_AGABI</name>
<evidence type="ECO:0000313" key="1">
    <source>
        <dbReference type="EMBL" id="KAF7761100.1"/>
    </source>
</evidence>
<dbReference type="EMBL" id="JABXXO010000014">
    <property type="protein sequence ID" value="KAF7761100.1"/>
    <property type="molecule type" value="Genomic_DNA"/>
</dbReference>
<dbReference type="AlphaFoldDB" id="A0A8H7C324"/>
<gene>
    <name evidence="1" type="ORF">Agabi119p4_10509</name>
</gene>
<reference evidence="1 2" key="1">
    <citation type="journal article" name="Sci. Rep.">
        <title>Telomere-to-telomere assembled and centromere annotated genomes of the two main subspecies of the button mushroom Agaricus bisporus reveal especially polymorphic chromosome ends.</title>
        <authorList>
            <person name="Sonnenberg A.S.M."/>
            <person name="Sedaghat-Telgerd N."/>
            <person name="Lavrijssen B."/>
            <person name="Ohm R.A."/>
            <person name="Hendrickx P.M."/>
            <person name="Scholtmeijer K."/>
            <person name="Baars J.J.P."/>
            <person name="van Peer A."/>
        </authorList>
    </citation>
    <scope>NUCLEOTIDE SEQUENCE [LARGE SCALE GENOMIC DNA]</scope>
    <source>
        <strain evidence="1 2">H119_p4</strain>
    </source>
</reference>
<dbReference type="Proteomes" id="UP000629468">
    <property type="component" value="Unassembled WGS sequence"/>
</dbReference>
<sequence length="86" mass="9797">MTWPKHLAHRAPLAVTATLRTEYGAKGSGRRMIGPRILIPSPIRDGTTRAMQFINKYHTTRFFRVIHFSGTCLIYRGLCAVVEIIR</sequence>
<evidence type="ECO:0000313" key="2">
    <source>
        <dbReference type="Proteomes" id="UP000629468"/>
    </source>
</evidence>
<protein>
    <submittedName>
        <fullName evidence="1">Uncharacterized protein</fullName>
    </submittedName>
</protein>
<organism evidence="1 2">
    <name type="scientific">Agaricus bisporus var. burnettii</name>
    <dbReference type="NCBI Taxonomy" id="192524"/>
    <lineage>
        <taxon>Eukaryota</taxon>
        <taxon>Fungi</taxon>
        <taxon>Dikarya</taxon>
        <taxon>Basidiomycota</taxon>
        <taxon>Agaricomycotina</taxon>
        <taxon>Agaricomycetes</taxon>
        <taxon>Agaricomycetidae</taxon>
        <taxon>Agaricales</taxon>
        <taxon>Agaricineae</taxon>
        <taxon>Agaricaceae</taxon>
        <taxon>Agaricus</taxon>
    </lineage>
</organism>
<proteinExistence type="predicted"/>